<dbReference type="OrthoDB" id="49605at2759"/>
<dbReference type="Proteomes" id="UP000054466">
    <property type="component" value="Unassembled WGS sequence"/>
</dbReference>
<name>A0A0D2AU84_9EURO</name>
<proteinExistence type="predicted"/>
<dbReference type="PROSITE" id="PS51397">
    <property type="entry name" value="WLM"/>
    <property type="match status" value="1"/>
</dbReference>
<dbReference type="Pfam" id="PF08325">
    <property type="entry name" value="WLM"/>
    <property type="match status" value="1"/>
</dbReference>
<feature type="domain" description="WLM" evidence="2">
    <location>
        <begin position="182"/>
        <end position="379"/>
    </location>
</feature>
<reference evidence="3 4" key="1">
    <citation type="submission" date="2015-01" db="EMBL/GenBank/DDBJ databases">
        <title>The Genome Sequence of Cladophialophora immunda CBS83496.</title>
        <authorList>
            <consortium name="The Broad Institute Genomics Platform"/>
            <person name="Cuomo C."/>
            <person name="de Hoog S."/>
            <person name="Gorbushina A."/>
            <person name="Stielow B."/>
            <person name="Teixiera M."/>
            <person name="Abouelleil A."/>
            <person name="Chapman S.B."/>
            <person name="Priest M."/>
            <person name="Young S.K."/>
            <person name="Wortman J."/>
            <person name="Nusbaum C."/>
            <person name="Birren B."/>
        </authorList>
    </citation>
    <scope>NUCLEOTIDE SEQUENCE [LARGE SCALE GENOMIC DNA]</scope>
    <source>
        <strain evidence="3 4">CBS 83496</strain>
    </source>
</reference>
<feature type="compositionally biased region" description="Basic and acidic residues" evidence="1">
    <location>
        <begin position="378"/>
        <end position="389"/>
    </location>
</feature>
<evidence type="ECO:0000259" key="2">
    <source>
        <dbReference type="PROSITE" id="PS51397"/>
    </source>
</evidence>
<sequence>MPAASWVSPLINSQGITSKSAEPSPTDYCLCLPPVRACFLALLSLHPISLPSYLPLAYRLLPPARPGPPLFSMKIQYRDESLELEDISDETISDLATRCAERIGADVERVSLFFLPKPGFVKHPFSDRKLSEFLTPTTRIKLVGTPNTEVKKMEDMGAATRRVSRPSSFKPVKANKTRDWKKIQDETTYTFHAIEPLPYLPNPEKSRRYLERLANDPGIKASMRKHKFSVGLLTEMNPAEHTTHESKTLGLNRNRGEVIELRLRTDAYDGYRDYKVIRKTLCHELSHNVWGDHDRNFWDLTKEIEREVERNDTLHGGHRLSSEEFYNPNDTYEDVEHADHGGWTGGSYVLGGSKDGGGESESGLSRRDILLRATLGRLQKEKEARERQDSSPPPS</sequence>
<accession>A0A0D2AU84</accession>
<dbReference type="RefSeq" id="XP_016249018.1">
    <property type="nucleotide sequence ID" value="XM_016391499.1"/>
</dbReference>
<keyword evidence="4" id="KW-1185">Reference proteome</keyword>
<dbReference type="PANTHER" id="PTHR47795">
    <property type="entry name" value="UBIQUITIN AND WLM DOMAIN-CONTAINING METALLOPROTEASE SPCC1442.07C"/>
    <property type="match status" value="1"/>
</dbReference>
<dbReference type="PANTHER" id="PTHR47795:SF1">
    <property type="entry name" value="DNA-DEPENDENT METALLOPROTEASE WSS1 HOMOLOG 2"/>
    <property type="match status" value="1"/>
</dbReference>
<evidence type="ECO:0000256" key="1">
    <source>
        <dbReference type="SAM" id="MobiDB-lite"/>
    </source>
</evidence>
<dbReference type="GeneID" id="27343868"/>
<gene>
    <name evidence="3" type="ORF">PV07_04674</name>
</gene>
<feature type="region of interest" description="Disordered" evidence="1">
    <location>
        <begin position="375"/>
        <end position="395"/>
    </location>
</feature>
<protein>
    <recommendedName>
        <fullName evidence="2">WLM domain-containing protein</fullName>
    </recommendedName>
</protein>
<evidence type="ECO:0000313" key="3">
    <source>
        <dbReference type="EMBL" id="KIW28802.1"/>
    </source>
</evidence>
<dbReference type="InterPro" id="IPR013536">
    <property type="entry name" value="WLM_dom"/>
</dbReference>
<organism evidence="3 4">
    <name type="scientific">Cladophialophora immunda</name>
    <dbReference type="NCBI Taxonomy" id="569365"/>
    <lineage>
        <taxon>Eukaryota</taxon>
        <taxon>Fungi</taxon>
        <taxon>Dikarya</taxon>
        <taxon>Ascomycota</taxon>
        <taxon>Pezizomycotina</taxon>
        <taxon>Eurotiomycetes</taxon>
        <taxon>Chaetothyriomycetidae</taxon>
        <taxon>Chaetothyriales</taxon>
        <taxon>Herpotrichiellaceae</taxon>
        <taxon>Cladophialophora</taxon>
    </lineage>
</organism>
<dbReference type="EMBL" id="KN847042">
    <property type="protein sequence ID" value="KIW28802.1"/>
    <property type="molecule type" value="Genomic_DNA"/>
</dbReference>
<dbReference type="VEuPathDB" id="FungiDB:PV07_04674"/>
<dbReference type="STRING" id="569365.A0A0D2AU84"/>
<dbReference type="AlphaFoldDB" id="A0A0D2AU84"/>
<dbReference type="GO" id="GO:0070628">
    <property type="term" value="F:proteasome binding"/>
    <property type="evidence" value="ECO:0007669"/>
    <property type="project" value="TreeGrafter"/>
</dbReference>
<evidence type="ECO:0000313" key="4">
    <source>
        <dbReference type="Proteomes" id="UP000054466"/>
    </source>
</evidence>